<name>A0A9W8MU15_9AGAR</name>
<sequence>MMNAPRKSLLDLPVELLLRILSIDTVLSVRDFYILAIVCRQLHELALPLFLTAHDITDPIHEAAIFVSKWAPVHWLTREPDGLAGLSIATHVTSIKRLRLFFQDTNNTSERNYFQQASHLAHAVRRATNFVSGLTSIEEAGISLIWDPYHIVQSHSAPGAPHSELSEIQEWSSALEGLLNAILERGCQHLTVQYEAAIETGLQFREKGIIKKALMHLSRGLPRQKRNEANFTAFEWQLSKSYNESPNKVPSSEVDVEPAVLSFLPQQRPILDSLSIHTPVLLLPPFTNWTLTLLHTQTNLTSLSFAHIKFAPMTWHLLLPFVADALSSRLTELSILEQCPYLAALDLLRFVARLHRLEKLVVDRSFRLRFQEVHFPWVSGHLPSHTAIPSFVNLHSLQAPVEFVSLVLDARPASCKAVYDDVMVAFPKLRSLTVYPGNLLIHPPRYVESAIVINALHRRVLSLLSARHTDAQQRNEHVIEFSFNVEADYMDFESVCDYFDALSTQASFQQTLVDGLYLSEAEIGSLSSMHPLHGHPPSLNSNNPQMHAHGRSISCSRPSDSPTRKHGNLPKLFVEFSFVTHLVLHSFNLVSQDRRRQGLAKSSEQPARRPTCASLCRYLNLLFPALRRLEFTDGCHDFMDVSSARRDPDERERMVHELVHELQERCPVVKELVVGLSRYKM</sequence>
<feature type="region of interest" description="Disordered" evidence="1">
    <location>
        <begin position="534"/>
        <end position="564"/>
    </location>
</feature>
<gene>
    <name evidence="3" type="ORF">NLJ89_g7071</name>
</gene>
<dbReference type="AlphaFoldDB" id="A0A9W8MU15"/>
<dbReference type="OrthoDB" id="3054030at2759"/>
<dbReference type="InterPro" id="IPR036047">
    <property type="entry name" value="F-box-like_dom_sf"/>
</dbReference>
<dbReference type="SUPFAM" id="SSF81383">
    <property type="entry name" value="F-box domain"/>
    <property type="match status" value="1"/>
</dbReference>
<evidence type="ECO:0000256" key="1">
    <source>
        <dbReference type="SAM" id="MobiDB-lite"/>
    </source>
</evidence>
<comment type="caution">
    <text evidence="3">The sequence shown here is derived from an EMBL/GenBank/DDBJ whole genome shotgun (WGS) entry which is preliminary data.</text>
</comment>
<keyword evidence="4" id="KW-1185">Reference proteome</keyword>
<evidence type="ECO:0000313" key="4">
    <source>
        <dbReference type="Proteomes" id="UP001148786"/>
    </source>
</evidence>
<evidence type="ECO:0000313" key="3">
    <source>
        <dbReference type="EMBL" id="KAJ3506079.1"/>
    </source>
</evidence>
<evidence type="ECO:0000259" key="2">
    <source>
        <dbReference type="Pfam" id="PF12937"/>
    </source>
</evidence>
<proteinExistence type="predicted"/>
<dbReference type="Pfam" id="PF12937">
    <property type="entry name" value="F-box-like"/>
    <property type="match status" value="1"/>
</dbReference>
<protein>
    <recommendedName>
        <fullName evidence="2">F-box domain-containing protein</fullName>
    </recommendedName>
</protein>
<feature type="domain" description="F-box" evidence="2">
    <location>
        <begin position="10"/>
        <end position="47"/>
    </location>
</feature>
<accession>A0A9W8MU15</accession>
<reference evidence="3" key="1">
    <citation type="submission" date="2022-07" db="EMBL/GenBank/DDBJ databases">
        <title>Genome Sequence of Agrocybe chaxingu.</title>
        <authorList>
            <person name="Buettner E."/>
        </authorList>
    </citation>
    <scope>NUCLEOTIDE SEQUENCE</scope>
    <source>
        <strain evidence="3">MP-N11</strain>
    </source>
</reference>
<dbReference type="InterPro" id="IPR001810">
    <property type="entry name" value="F-box_dom"/>
</dbReference>
<organism evidence="3 4">
    <name type="scientific">Agrocybe chaxingu</name>
    <dbReference type="NCBI Taxonomy" id="84603"/>
    <lineage>
        <taxon>Eukaryota</taxon>
        <taxon>Fungi</taxon>
        <taxon>Dikarya</taxon>
        <taxon>Basidiomycota</taxon>
        <taxon>Agaricomycotina</taxon>
        <taxon>Agaricomycetes</taxon>
        <taxon>Agaricomycetidae</taxon>
        <taxon>Agaricales</taxon>
        <taxon>Agaricineae</taxon>
        <taxon>Strophariaceae</taxon>
        <taxon>Agrocybe</taxon>
    </lineage>
</organism>
<dbReference type="Proteomes" id="UP001148786">
    <property type="component" value="Unassembled WGS sequence"/>
</dbReference>
<dbReference type="EMBL" id="JANKHO010000808">
    <property type="protein sequence ID" value="KAJ3506079.1"/>
    <property type="molecule type" value="Genomic_DNA"/>
</dbReference>